<dbReference type="EMBL" id="CP036525">
    <property type="protein sequence ID" value="QDT08026.1"/>
    <property type="molecule type" value="Genomic_DNA"/>
</dbReference>
<dbReference type="InterPro" id="IPR000515">
    <property type="entry name" value="MetI-like"/>
</dbReference>
<keyword evidence="5 7" id="KW-1133">Transmembrane helix</keyword>
<dbReference type="RefSeq" id="WP_145176831.1">
    <property type="nucleotide sequence ID" value="NZ_CP036525.1"/>
</dbReference>
<dbReference type="SUPFAM" id="SSF161098">
    <property type="entry name" value="MetI-like"/>
    <property type="match status" value="1"/>
</dbReference>
<feature type="transmembrane region" description="Helical" evidence="7">
    <location>
        <begin position="159"/>
        <end position="183"/>
    </location>
</feature>
<evidence type="ECO:0000313" key="9">
    <source>
        <dbReference type="EMBL" id="QDT08026.1"/>
    </source>
</evidence>
<evidence type="ECO:0000256" key="1">
    <source>
        <dbReference type="ARBA" id="ARBA00004651"/>
    </source>
</evidence>
<dbReference type="PANTHER" id="PTHR30151:SF7">
    <property type="entry name" value="NITRATE IMPORT PERMEASE PROTEIN NRTB"/>
    <property type="match status" value="1"/>
</dbReference>
<name>A0A517NLL5_9BACT</name>
<evidence type="ECO:0000313" key="10">
    <source>
        <dbReference type="Proteomes" id="UP000318538"/>
    </source>
</evidence>
<comment type="similarity">
    <text evidence="7">Belongs to the binding-protein-dependent transport system permease family.</text>
</comment>
<keyword evidence="4 7" id="KW-0812">Transmembrane</keyword>
<accession>A0A517NLL5</accession>
<dbReference type="Gene3D" id="1.10.3720.10">
    <property type="entry name" value="MetI-like"/>
    <property type="match status" value="1"/>
</dbReference>
<dbReference type="GO" id="GO:0005886">
    <property type="term" value="C:plasma membrane"/>
    <property type="evidence" value="ECO:0007669"/>
    <property type="project" value="UniProtKB-SubCell"/>
</dbReference>
<evidence type="ECO:0000256" key="2">
    <source>
        <dbReference type="ARBA" id="ARBA00022448"/>
    </source>
</evidence>
<dbReference type="CDD" id="cd06261">
    <property type="entry name" value="TM_PBP2"/>
    <property type="match status" value="1"/>
</dbReference>
<dbReference type="InterPro" id="IPR035906">
    <property type="entry name" value="MetI-like_sf"/>
</dbReference>
<dbReference type="Proteomes" id="UP000318538">
    <property type="component" value="Chromosome"/>
</dbReference>
<evidence type="ECO:0000259" key="8">
    <source>
        <dbReference type="PROSITE" id="PS50928"/>
    </source>
</evidence>
<dbReference type="AlphaFoldDB" id="A0A517NLL5"/>
<feature type="domain" description="ABC transmembrane type-1" evidence="8">
    <location>
        <begin position="159"/>
        <end position="356"/>
    </location>
</feature>
<keyword evidence="10" id="KW-1185">Reference proteome</keyword>
<evidence type="ECO:0000256" key="6">
    <source>
        <dbReference type="ARBA" id="ARBA00023136"/>
    </source>
</evidence>
<gene>
    <name evidence="9" type="primary">cmpB</name>
    <name evidence="9" type="ORF">K227x_64560</name>
</gene>
<feature type="transmembrane region" description="Helical" evidence="7">
    <location>
        <begin position="234"/>
        <end position="259"/>
    </location>
</feature>
<feature type="transmembrane region" description="Helical" evidence="7">
    <location>
        <begin position="280"/>
        <end position="313"/>
    </location>
</feature>
<feature type="transmembrane region" description="Helical" evidence="7">
    <location>
        <begin position="333"/>
        <end position="352"/>
    </location>
</feature>
<dbReference type="PROSITE" id="PS50928">
    <property type="entry name" value="ABC_TM1"/>
    <property type="match status" value="1"/>
</dbReference>
<dbReference type="Pfam" id="PF00528">
    <property type="entry name" value="BPD_transp_1"/>
    <property type="match status" value="1"/>
</dbReference>
<reference evidence="9 10" key="1">
    <citation type="submission" date="2019-02" db="EMBL/GenBank/DDBJ databases">
        <title>Deep-cultivation of Planctomycetes and their phenomic and genomic characterization uncovers novel biology.</title>
        <authorList>
            <person name="Wiegand S."/>
            <person name="Jogler M."/>
            <person name="Boedeker C."/>
            <person name="Pinto D."/>
            <person name="Vollmers J."/>
            <person name="Rivas-Marin E."/>
            <person name="Kohn T."/>
            <person name="Peeters S.H."/>
            <person name="Heuer A."/>
            <person name="Rast P."/>
            <person name="Oberbeckmann S."/>
            <person name="Bunk B."/>
            <person name="Jeske O."/>
            <person name="Meyerdierks A."/>
            <person name="Storesund J.E."/>
            <person name="Kallscheuer N."/>
            <person name="Luecker S."/>
            <person name="Lage O.M."/>
            <person name="Pohl T."/>
            <person name="Merkel B.J."/>
            <person name="Hornburger P."/>
            <person name="Mueller R.-W."/>
            <person name="Bruemmer F."/>
            <person name="Labrenz M."/>
            <person name="Spormann A.M."/>
            <person name="Op den Camp H."/>
            <person name="Overmann J."/>
            <person name="Amann R."/>
            <person name="Jetten M.S.M."/>
            <person name="Mascher T."/>
            <person name="Medema M.H."/>
            <person name="Devos D.P."/>
            <person name="Kaster A.-K."/>
            <person name="Ovreas L."/>
            <person name="Rohde M."/>
            <person name="Galperin M.Y."/>
            <person name="Jogler C."/>
        </authorList>
    </citation>
    <scope>NUCLEOTIDE SEQUENCE [LARGE SCALE GENOMIC DNA]</scope>
    <source>
        <strain evidence="9 10">K22_7</strain>
    </source>
</reference>
<keyword evidence="2 7" id="KW-0813">Transport</keyword>
<comment type="subcellular location">
    <subcellularLocation>
        <location evidence="1 7">Cell membrane</location>
        <topology evidence="1 7">Multi-pass membrane protein</topology>
    </subcellularLocation>
</comment>
<feature type="transmembrane region" description="Helical" evidence="7">
    <location>
        <begin position="41"/>
        <end position="64"/>
    </location>
</feature>
<evidence type="ECO:0000256" key="4">
    <source>
        <dbReference type="ARBA" id="ARBA00022692"/>
    </source>
</evidence>
<dbReference type="GO" id="GO:0055085">
    <property type="term" value="P:transmembrane transport"/>
    <property type="evidence" value="ECO:0007669"/>
    <property type="project" value="InterPro"/>
</dbReference>
<evidence type="ECO:0000256" key="5">
    <source>
        <dbReference type="ARBA" id="ARBA00022989"/>
    </source>
</evidence>
<evidence type="ECO:0000256" key="7">
    <source>
        <dbReference type="RuleBase" id="RU363032"/>
    </source>
</evidence>
<feature type="transmembrane region" description="Helical" evidence="7">
    <location>
        <begin position="204"/>
        <end position="222"/>
    </location>
</feature>
<dbReference type="OrthoDB" id="9804353at2"/>
<proteinExistence type="inferred from homology"/>
<dbReference type="KEGG" id="rlc:K227x_64560"/>
<keyword evidence="6 7" id="KW-0472">Membrane</keyword>
<organism evidence="9 10">
    <name type="scientific">Rubripirellula lacrimiformis</name>
    <dbReference type="NCBI Taxonomy" id="1930273"/>
    <lineage>
        <taxon>Bacteria</taxon>
        <taxon>Pseudomonadati</taxon>
        <taxon>Planctomycetota</taxon>
        <taxon>Planctomycetia</taxon>
        <taxon>Pirellulales</taxon>
        <taxon>Pirellulaceae</taxon>
        <taxon>Rubripirellula</taxon>
    </lineage>
</organism>
<keyword evidence="3" id="KW-1003">Cell membrane</keyword>
<sequence length="371" mass="39904">MNWRGSLLKFCSVTGMPMLEPFVRLAAGEDVKEQMIGIAKFVVLPVIAMLAFIGMWSAAARTIVSDSVQLPGPMATWTAGVELFAMHTDQRIADRQAKQAKTAEAIDDLAKARGFETLAAQSGGDLSDRYTAAAVLHRKSALLAANFTPTSAPTFVDQILNSLVTVAFGFLLATAVAIPLGVMCGMSPWFNAAMTPFIQVFKPVSPLAWLPIAAVVIIWAYSDTDPNDAFFSKAFLTSAATVSLCSLWPTLVNTTFGVASVDKDYLNVARVLKLSWSQKLFKIILPASLPLMFAGLRISLGVGWMVLIAADMLAQNPGLGKFVWDTYQNGSSVSYARITFSVVVIGVIGLVFDRVMICLRNLVSFGDTAPS</sequence>
<dbReference type="PANTHER" id="PTHR30151">
    <property type="entry name" value="ALKANE SULFONATE ABC TRANSPORTER-RELATED, MEMBRANE SUBUNIT"/>
    <property type="match status" value="1"/>
</dbReference>
<protein>
    <submittedName>
        <fullName evidence="9">Bicarbonate transport system permease protein CmpB</fullName>
    </submittedName>
</protein>
<evidence type="ECO:0000256" key="3">
    <source>
        <dbReference type="ARBA" id="ARBA00022475"/>
    </source>
</evidence>